<reference evidence="1 2" key="1">
    <citation type="submission" date="2022-10" db="EMBL/GenBank/DDBJ databases">
        <title>The complete genomes of actinobacterial strains from the NBC collection.</title>
        <authorList>
            <person name="Joergensen T.S."/>
            <person name="Alvarez Arevalo M."/>
            <person name="Sterndorff E.B."/>
            <person name="Faurdal D."/>
            <person name="Vuksanovic O."/>
            <person name="Mourched A.-S."/>
            <person name="Charusanti P."/>
            <person name="Shaw S."/>
            <person name="Blin K."/>
            <person name="Weber T."/>
        </authorList>
    </citation>
    <scope>NUCLEOTIDE SEQUENCE [LARGE SCALE GENOMIC DNA]</scope>
    <source>
        <strain evidence="1 2">NBC_00456</strain>
    </source>
</reference>
<dbReference type="InterPro" id="IPR007434">
    <property type="entry name" value="FemAB-like"/>
</dbReference>
<dbReference type="PANTHER" id="PTHR47017:SF1">
    <property type="entry name" value="ACYL-COA"/>
    <property type="match status" value="1"/>
</dbReference>
<name>A0ABZ1P1L2_STRVL</name>
<protein>
    <submittedName>
        <fullName evidence="1">GNAT family N-acetyltransferase</fullName>
    </submittedName>
</protein>
<dbReference type="Proteomes" id="UP001341259">
    <property type="component" value="Chromosome"/>
</dbReference>
<dbReference type="RefSeq" id="WP_328345228.1">
    <property type="nucleotide sequence ID" value="NZ_CP107906.1"/>
</dbReference>
<dbReference type="PANTHER" id="PTHR47017">
    <property type="entry name" value="ACYL-COA"/>
    <property type="match status" value="1"/>
</dbReference>
<sequence length="384" mass="41299">MTSAALFTTQVHRRMDDLPLDDLAPLFASGTLYDQPDWLRYCEASSGGMLRHLTLADERGRTVGLASVRVVPDDHVMSLYNLRALLGDSPLADVPDGALFPSAVAALSGAHCVLLTDPAAGPDDRSAQRGALARAVVDLAEAENCRATGFLYLTRDAAQDVADALGTVAGAPFLVAAQTRLAGGWPDFEQYLATLRSPRRNKIRRERKQFADAGITTRVLHGTAELGEVTARLQVGLRERYGVGGTVDSVLRDYAHLGAAVDERVRVFLCERAGQPIGMSLALADGDQLHVRLAGFDYSLTGVDFAYFNAVYYEPILWGIAHGIRTYSFGTGTYGAKLARGCTPVPLYGVACWPEALREPAAGLLGEREAALREELGLPEGEPR</sequence>
<gene>
    <name evidence="1" type="ORF">OHB29_35705</name>
</gene>
<evidence type="ECO:0000313" key="1">
    <source>
        <dbReference type="EMBL" id="WUG97911.1"/>
    </source>
</evidence>
<dbReference type="Pfam" id="PF04339">
    <property type="entry name" value="FemAB_like"/>
    <property type="match status" value="1"/>
</dbReference>
<dbReference type="SUPFAM" id="SSF55729">
    <property type="entry name" value="Acyl-CoA N-acyltransferases (Nat)"/>
    <property type="match status" value="1"/>
</dbReference>
<evidence type="ECO:0000313" key="2">
    <source>
        <dbReference type="Proteomes" id="UP001341259"/>
    </source>
</evidence>
<dbReference type="EMBL" id="CP107906">
    <property type="protein sequence ID" value="WUG97911.1"/>
    <property type="molecule type" value="Genomic_DNA"/>
</dbReference>
<keyword evidence="2" id="KW-1185">Reference proteome</keyword>
<organism evidence="1 2">
    <name type="scientific">Streptomyces violaceus</name>
    <name type="common">Streptomyces venezuelae</name>
    <dbReference type="NCBI Taxonomy" id="1936"/>
    <lineage>
        <taxon>Bacteria</taxon>
        <taxon>Bacillati</taxon>
        <taxon>Actinomycetota</taxon>
        <taxon>Actinomycetes</taxon>
        <taxon>Kitasatosporales</taxon>
        <taxon>Streptomycetaceae</taxon>
        <taxon>Streptomyces</taxon>
    </lineage>
</organism>
<dbReference type="InterPro" id="IPR016181">
    <property type="entry name" value="Acyl_CoA_acyltransferase"/>
</dbReference>
<dbReference type="Gene3D" id="3.40.630.30">
    <property type="match status" value="1"/>
</dbReference>
<proteinExistence type="predicted"/>
<accession>A0ABZ1P1L2</accession>